<accession>A0A0N5D4N8</accession>
<evidence type="ECO:0000256" key="7">
    <source>
        <dbReference type="ARBA" id="ARBA00031617"/>
    </source>
</evidence>
<protein>
    <recommendedName>
        <fullName evidence="2">Protein phosphatase 1 regulatory subunit 21</fullName>
    </recommendedName>
    <alternativeName>
        <fullName evidence="7">Coiled-coil domain-containing protein 128</fullName>
    </alternativeName>
    <alternativeName>
        <fullName evidence="8">Ferry endosomal RAB5 effector complex subunit 2</fullName>
    </alternativeName>
    <alternativeName>
        <fullName evidence="6">KLRAQ motif-containing protein 1</fullName>
    </alternativeName>
</protein>
<dbReference type="Pfam" id="PF10205">
    <property type="entry name" value="KLRAQ"/>
    <property type="match status" value="1"/>
</dbReference>
<keyword evidence="12" id="KW-1185">Reference proteome</keyword>
<dbReference type="InterPro" id="IPR049372">
    <property type="entry name" value="PPP1R21_C"/>
</dbReference>
<evidence type="ECO:0000256" key="2">
    <source>
        <dbReference type="ARBA" id="ARBA00020102"/>
    </source>
</evidence>
<evidence type="ECO:0000256" key="4">
    <source>
        <dbReference type="ARBA" id="ARBA00022884"/>
    </source>
</evidence>
<dbReference type="InterPro" id="IPR019348">
    <property type="entry name" value="PPP1R21_six_helix"/>
</dbReference>
<evidence type="ECO:0000256" key="9">
    <source>
        <dbReference type="SAM" id="Coils"/>
    </source>
</evidence>
<reference evidence="11 12" key="2">
    <citation type="submission" date="2018-11" db="EMBL/GenBank/DDBJ databases">
        <authorList>
            <consortium name="Pathogen Informatics"/>
        </authorList>
    </citation>
    <scope>NUCLEOTIDE SEQUENCE [LARGE SCALE GENOMIC DNA]</scope>
</reference>
<dbReference type="OMA" id="NVRYQRL"/>
<reference evidence="13" key="1">
    <citation type="submission" date="2017-02" db="UniProtKB">
        <authorList>
            <consortium name="WormBaseParasite"/>
        </authorList>
    </citation>
    <scope>IDENTIFICATION</scope>
</reference>
<dbReference type="GO" id="GO:0005769">
    <property type="term" value="C:early endosome"/>
    <property type="evidence" value="ECO:0007669"/>
    <property type="project" value="UniProtKB-SubCell"/>
</dbReference>
<gene>
    <name evidence="11" type="ORF">TCLT_LOCUS7931</name>
</gene>
<feature type="coiled-coil region" evidence="9">
    <location>
        <begin position="633"/>
        <end position="667"/>
    </location>
</feature>
<dbReference type="Pfam" id="PF21636">
    <property type="entry name" value="PPP1R21_C"/>
    <property type="match status" value="1"/>
</dbReference>
<evidence type="ECO:0000256" key="8">
    <source>
        <dbReference type="ARBA" id="ARBA00044824"/>
    </source>
</evidence>
<dbReference type="OrthoDB" id="5566667at2759"/>
<comment type="subcellular location">
    <subcellularLocation>
        <location evidence="1">Early endosome</location>
    </subcellularLocation>
</comment>
<dbReference type="SMART" id="SM01254">
    <property type="entry name" value="KLRAQ"/>
    <property type="match status" value="1"/>
</dbReference>
<feature type="domain" description="Protein phosphatase 1 regulatory subunit 21 N-terminal" evidence="10">
    <location>
        <begin position="15"/>
        <end position="137"/>
    </location>
</feature>
<dbReference type="PANTHER" id="PTHR21448">
    <property type="entry name" value="SMOOTH MUSCLE MYOSIN HEAVY CHAIN-RELATED"/>
    <property type="match status" value="1"/>
</dbReference>
<feature type="coiled-coil region" evidence="9">
    <location>
        <begin position="59"/>
        <end position="107"/>
    </location>
</feature>
<evidence type="ECO:0000256" key="1">
    <source>
        <dbReference type="ARBA" id="ARBA00004412"/>
    </source>
</evidence>
<keyword evidence="4" id="KW-0694">RNA-binding</keyword>
<dbReference type="WBParaSite" id="TCLT_0000794201-mRNA-1">
    <property type="protein sequence ID" value="TCLT_0000794201-mRNA-1"/>
    <property type="gene ID" value="TCLT_0000794201"/>
</dbReference>
<dbReference type="GO" id="GO:0003723">
    <property type="term" value="F:RNA binding"/>
    <property type="evidence" value="ECO:0007669"/>
    <property type="project" value="UniProtKB-KW"/>
</dbReference>
<evidence type="ECO:0000313" key="12">
    <source>
        <dbReference type="Proteomes" id="UP000276776"/>
    </source>
</evidence>
<evidence type="ECO:0000256" key="6">
    <source>
        <dbReference type="ARBA" id="ARBA00031361"/>
    </source>
</evidence>
<evidence type="ECO:0000259" key="10">
    <source>
        <dbReference type="SMART" id="SM01254"/>
    </source>
</evidence>
<organism evidence="13">
    <name type="scientific">Thelazia callipaeda</name>
    <name type="common">Oriental eyeworm</name>
    <name type="synonym">Parasitic nematode</name>
    <dbReference type="NCBI Taxonomy" id="103827"/>
    <lineage>
        <taxon>Eukaryota</taxon>
        <taxon>Metazoa</taxon>
        <taxon>Ecdysozoa</taxon>
        <taxon>Nematoda</taxon>
        <taxon>Chromadorea</taxon>
        <taxon>Rhabditida</taxon>
        <taxon>Spirurina</taxon>
        <taxon>Spiruromorpha</taxon>
        <taxon>Thelazioidea</taxon>
        <taxon>Thelaziidae</taxon>
        <taxon>Thelazia</taxon>
    </lineage>
</organism>
<dbReference type="Pfam" id="PF10212">
    <property type="entry name" value="PPP1R21_helical"/>
    <property type="match status" value="1"/>
</dbReference>
<dbReference type="EMBL" id="UYYF01004561">
    <property type="protein sequence ID" value="VDN05440.1"/>
    <property type="molecule type" value="Genomic_DNA"/>
</dbReference>
<evidence type="ECO:0000256" key="5">
    <source>
        <dbReference type="ARBA" id="ARBA00023054"/>
    </source>
</evidence>
<evidence type="ECO:0000313" key="11">
    <source>
        <dbReference type="EMBL" id="VDN05440.1"/>
    </source>
</evidence>
<dbReference type="Proteomes" id="UP000276776">
    <property type="component" value="Unassembled WGS sequence"/>
</dbReference>
<evidence type="ECO:0000256" key="3">
    <source>
        <dbReference type="ARBA" id="ARBA00022753"/>
    </source>
</evidence>
<feature type="coiled-coil region" evidence="9">
    <location>
        <begin position="137"/>
        <end position="189"/>
    </location>
</feature>
<dbReference type="STRING" id="103827.A0A0N5D4N8"/>
<feature type="coiled-coil region" evidence="9">
    <location>
        <begin position="528"/>
        <end position="555"/>
    </location>
</feature>
<name>A0A0N5D4N8_THECL</name>
<evidence type="ECO:0000313" key="13">
    <source>
        <dbReference type="WBParaSite" id="TCLT_0000794201-mRNA-1"/>
    </source>
</evidence>
<dbReference type="InterPro" id="IPR040024">
    <property type="entry name" value="PPP1R21"/>
</dbReference>
<keyword evidence="5 9" id="KW-0175">Coiled coil</keyword>
<sequence length="707" mass="80683">MSTISSNADITTKYQRVAAEYAKTVGEFEYKVFDYLDLFQLKVQVSVLKNAVVEERAKNEKLSTDLRNSEWSLRKAESEKEGFEFRNSQLVKRVEYLQNEIENAKHTSFQKRGSLFQKISRIERSAISDSEIVQLELQKKLEENEILHKKVSELENEYTEATSALNEQYRKLEIENTKLKEELQKVKASAVVNEKIGGESESMAENGASVNIIVATATQNLILPGDTKTVVTETLHVLWLDVLRTARTLTSVFANLLQLFEQRSTIYPTDINMEKLPERTLLFGQQLLSSGDKFEACMSTIDTILVKNTDDDCLNLSHECSKIASVFSSALSSCQEWQELFCESTADESRLSWCGTNLFRCNEDWTASFLQFLQALNVISWQIEHFHQSPMEIFDHIQKLPELSSDIKLSCYIFADCSRAFTAKIFDENRIPTATKRLRCVNDCINKCLMSLHRNLNSFVGLVQLVINSSDIEGKSAHLAVKNSDFSTALDSSLSSTSVTQVPSANSYQEASKEISYPKYGNLSVLQIEQARKRIVELEKQKERIIIDHELLKRKFESIKLSEAGNDTSDLPIKDTDVICSYFEERIGELHADVAHIRSRALYYKHECKDLLTLVNISNEENELLRKDLNDVVARESALKEELEMTRKSYEEKMRSLHEHIATLNVQSLEEQSKVLNSFKDASNGVNTTKQVVISCFLKILLTQKKY</sequence>
<proteinExistence type="predicted"/>
<dbReference type="GO" id="GO:0016020">
    <property type="term" value="C:membrane"/>
    <property type="evidence" value="ECO:0007669"/>
    <property type="project" value="TreeGrafter"/>
</dbReference>
<dbReference type="InterPro" id="IPR019343">
    <property type="entry name" value="PPP1R21_N"/>
</dbReference>
<dbReference type="AlphaFoldDB" id="A0A0N5D4N8"/>
<dbReference type="PANTHER" id="PTHR21448:SF0">
    <property type="entry name" value="PROTEIN PHOSPHATASE 1 REGULATORY SUBUNIT 21"/>
    <property type="match status" value="1"/>
</dbReference>
<keyword evidence="3" id="KW-0967">Endosome</keyword>